<feature type="region of interest" description="Disordered" evidence="1">
    <location>
        <begin position="1"/>
        <end position="72"/>
    </location>
</feature>
<evidence type="ECO:0000313" key="3">
    <source>
        <dbReference type="Proteomes" id="UP000005239"/>
    </source>
</evidence>
<gene>
    <name evidence="2" type="primary">WBGene00283393</name>
</gene>
<name>A0A2A6BCR2_PRIPA</name>
<dbReference type="Proteomes" id="UP000005239">
    <property type="component" value="Unassembled WGS sequence"/>
</dbReference>
<feature type="compositionally biased region" description="Basic and acidic residues" evidence="1">
    <location>
        <begin position="53"/>
        <end position="72"/>
    </location>
</feature>
<keyword evidence="3" id="KW-1185">Reference proteome</keyword>
<feature type="compositionally biased region" description="Polar residues" evidence="1">
    <location>
        <begin position="14"/>
        <end position="30"/>
    </location>
</feature>
<protein>
    <submittedName>
        <fullName evidence="2">Uncharacterized protein</fullName>
    </submittedName>
</protein>
<dbReference type="AlphaFoldDB" id="A0A2A6BCR2"/>
<proteinExistence type="predicted"/>
<reference evidence="3" key="1">
    <citation type="journal article" date="2008" name="Nat. Genet.">
        <title>The Pristionchus pacificus genome provides a unique perspective on nematode lifestyle and parasitism.</title>
        <authorList>
            <person name="Dieterich C."/>
            <person name="Clifton S.W."/>
            <person name="Schuster L.N."/>
            <person name="Chinwalla A."/>
            <person name="Delehaunty K."/>
            <person name="Dinkelacker I."/>
            <person name="Fulton L."/>
            <person name="Fulton R."/>
            <person name="Godfrey J."/>
            <person name="Minx P."/>
            <person name="Mitreva M."/>
            <person name="Roeseler W."/>
            <person name="Tian H."/>
            <person name="Witte H."/>
            <person name="Yang S.P."/>
            <person name="Wilson R.K."/>
            <person name="Sommer R.J."/>
        </authorList>
    </citation>
    <scope>NUCLEOTIDE SEQUENCE [LARGE SCALE GENOMIC DNA]</scope>
    <source>
        <strain evidence="3">PS312</strain>
    </source>
</reference>
<evidence type="ECO:0000313" key="2">
    <source>
        <dbReference type="EnsemblMetazoa" id="PPA45024.1"/>
    </source>
</evidence>
<organism evidence="2 3">
    <name type="scientific">Pristionchus pacificus</name>
    <name type="common">Parasitic nematode worm</name>
    <dbReference type="NCBI Taxonomy" id="54126"/>
    <lineage>
        <taxon>Eukaryota</taxon>
        <taxon>Metazoa</taxon>
        <taxon>Ecdysozoa</taxon>
        <taxon>Nematoda</taxon>
        <taxon>Chromadorea</taxon>
        <taxon>Rhabditida</taxon>
        <taxon>Rhabditina</taxon>
        <taxon>Diplogasteromorpha</taxon>
        <taxon>Diplogasteroidea</taxon>
        <taxon>Neodiplogasteridae</taxon>
        <taxon>Pristionchus</taxon>
    </lineage>
</organism>
<dbReference type="EnsemblMetazoa" id="PPA45024.1">
    <property type="protein sequence ID" value="PPA45024.1"/>
    <property type="gene ID" value="WBGene00283393"/>
</dbReference>
<sequence>MGAGSGDSAGVYSSEISQSRGGLGSSTSDLAPTGGSFVKASPPCYGINMKSSRNKERDEKEGISKNEDMFGL</sequence>
<accession>A0A8R1Z7R6</accession>
<accession>A0A2A6BCR2</accession>
<evidence type="ECO:0000256" key="1">
    <source>
        <dbReference type="SAM" id="MobiDB-lite"/>
    </source>
</evidence>
<reference evidence="2" key="2">
    <citation type="submission" date="2022-06" db="UniProtKB">
        <authorList>
            <consortium name="EnsemblMetazoa"/>
        </authorList>
    </citation>
    <scope>IDENTIFICATION</scope>
    <source>
        <strain evidence="2">PS312</strain>
    </source>
</reference>